<dbReference type="EMBL" id="PJQM01003800">
    <property type="protein sequence ID" value="RCH87059.1"/>
    <property type="molecule type" value="Genomic_DNA"/>
</dbReference>
<gene>
    <name evidence="1" type="ORF">CU098_000906</name>
</gene>
<dbReference type="AlphaFoldDB" id="A0A367JB37"/>
<reference evidence="1 2" key="1">
    <citation type="journal article" date="2018" name="G3 (Bethesda)">
        <title>Phylogenetic and Phylogenomic Definition of Rhizopus Species.</title>
        <authorList>
            <person name="Gryganskyi A.P."/>
            <person name="Golan J."/>
            <person name="Dolatabadi S."/>
            <person name="Mondo S."/>
            <person name="Robb S."/>
            <person name="Idnurm A."/>
            <person name="Muszewska A."/>
            <person name="Steczkiewicz K."/>
            <person name="Masonjones S."/>
            <person name="Liao H.L."/>
            <person name="Gajdeczka M.T."/>
            <person name="Anike F."/>
            <person name="Vuek A."/>
            <person name="Anishchenko I.M."/>
            <person name="Voigt K."/>
            <person name="de Hoog G.S."/>
            <person name="Smith M.E."/>
            <person name="Heitman J."/>
            <person name="Vilgalys R."/>
            <person name="Stajich J.E."/>
        </authorList>
    </citation>
    <scope>NUCLEOTIDE SEQUENCE [LARGE SCALE GENOMIC DNA]</scope>
    <source>
        <strain evidence="1 2">LSU 92-RS-03</strain>
    </source>
</reference>
<keyword evidence="2" id="KW-1185">Reference proteome</keyword>
<protein>
    <submittedName>
        <fullName evidence="1">Uncharacterized protein</fullName>
    </submittedName>
</protein>
<comment type="caution">
    <text evidence="1">The sequence shown here is derived from an EMBL/GenBank/DDBJ whole genome shotgun (WGS) entry which is preliminary data.</text>
</comment>
<proteinExistence type="predicted"/>
<dbReference type="OrthoDB" id="2222436at2759"/>
<accession>A0A367JB37</accession>
<sequence length="87" mass="10264">MSQCFVLVGGNDRKILLENTTHPCPRCKRDGTVQLTRFENELILFNKHFDLPNHMQVRYACRVCHWKNENLPDDDPFFQCIPKDSDL</sequence>
<evidence type="ECO:0000313" key="1">
    <source>
        <dbReference type="EMBL" id="RCH87059.1"/>
    </source>
</evidence>
<feature type="non-terminal residue" evidence="1">
    <location>
        <position position="87"/>
    </location>
</feature>
<organism evidence="1 2">
    <name type="scientific">Rhizopus stolonifer</name>
    <name type="common">Rhizopus nigricans</name>
    <dbReference type="NCBI Taxonomy" id="4846"/>
    <lineage>
        <taxon>Eukaryota</taxon>
        <taxon>Fungi</taxon>
        <taxon>Fungi incertae sedis</taxon>
        <taxon>Mucoromycota</taxon>
        <taxon>Mucoromycotina</taxon>
        <taxon>Mucoromycetes</taxon>
        <taxon>Mucorales</taxon>
        <taxon>Mucorineae</taxon>
        <taxon>Rhizopodaceae</taxon>
        <taxon>Rhizopus</taxon>
    </lineage>
</organism>
<dbReference type="Proteomes" id="UP000253551">
    <property type="component" value="Unassembled WGS sequence"/>
</dbReference>
<evidence type="ECO:0000313" key="2">
    <source>
        <dbReference type="Proteomes" id="UP000253551"/>
    </source>
</evidence>
<name>A0A367JB37_RHIST</name>